<gene>
    <name evidence="1" type="ORF">K1T71_002322</name>
</gene>
<sequence length="232" mass="27330">MLFLFHTFVLTVNYFTLWYDYMYMELPLPEELKDLPYKARGIFLTFWCLILQTIYFTIALLNDIIGSNAASPKHSPIIRRIKDIVFSLAFPVALYVALVFWSLYAIHKDLIFPENVEKLFPAWVNHTMHTTIVPFIILELLLSNRNYPSRKVGMPVALLFNFAYISWIHYIYFYKGVWVYPFLEIFNWPMRIIFCGFSTFIGLIVYSLGEKLNTLVSPSTRLYTNGVERKGK</sequence>
<dbReference type="Proteomes" id="UP000824533">
    <property type="component" value="Linkage Group LG04"/>
</dbReference>
<accession>A0ACC1DCR1</accession>
<dbReference type="EMBL" id="CM034390">
    <property type="protein sequence ID" value="KAJ0181600.1"/>
    <property type="molecule type" value="Genomic_DNA"/>
</dbReference>
<name>A0ACC1DCR1_9NEOP</name>
<keyword evidence="2" id="KW-1185">Reference proteome</keyword>
<evidence type="ECO:0000313" key="1">
    <source>
        <dbReference type="EMBL" id="KAJ0181600.1"/>
    </source>
</evidence>
<reference evidence="1 2" key="1">
    <citation type="journal article" date="2021" name="Front. Genet.">
        <title>Chromosome-Level Genome Assembly Reveals Significant Gene Expansion in the Toll and IMD Signaling Pathways of Dendrolimus kikuchii.</title>
        <authorList>
            <person name="Zhou J."/>
            <person name="Wu P."/>
            <person name="Xiong Z."/>
            <person name="Liu N."/>
            <person name="Zhao N."/>
            <person name="Ji M."/>
            <person name="Qiu Y."/>
            <person name="Yang B."/>
        </authorList>
    </citation>
    <scope>NUCLEOTIDE SEQUENCE [LARGE SCALE GENOMIC DNA]</scope>
    <source>
        <strain evidence="1">Ann1</strain>
    </source>
</reference>
<comment type="caution">
    <text evidence="1">The sequence shown here is derived from an EMBL/GenBank/DDBJ whole genome shotgun (WGS) entry which is preliminary data.</text>
</comment>
<organism evidence="1 2">
    <name type="scientific">Dendrolimus kikuchii</name>
    <dbReference type="NCBI Taxonomy" id="765133"/>
    <lineage>
        <taxon>Eukaryota</taxon>
        <taxon>Metazoa</taxon>
        <taxon>Ecdysozoa</taxon>
        <taxon>Arthropoda</taxon>
        <taxon>Hexapoda</taxon>
        <taxon>Insecta</taxon>
        <taxon>Pterygota</taxon>
        <taxon>Neoptera</taxon>
        <taxon>Endopterygota</taxon>
        <taxon>Lepidoptera</taxon>
        <taxon>Glossata</taxon>
        <taxon>Ditrysia</taxon>
        <taxon>Bombycoidea</taxon>
        <taxon>Lasiocampidae</taxon>
        <taxon>Dendrolimus</taxon>
    </lineage>
</organism>
<protein>
    <submittedName>
        <fullName evidence="1">Uncharacterized protein</fullName>
    </submittedName>
</protein>
<evidence type="ECO:0000313" key="2">
    <source>
        <dbReference type="Proteomes" id="UP000824533"/>
    </source>
</evidence>
<proteinExistence type="predicted"/>